<evidence type="ECO:0000313" key="2">
    <source>
        <dbReference type="EMBL" id="CUJ89554.1"/>
    </source>
</evidence>
<dbReference type="Proteomes" id="UP000051870">
    <property type="component" value="Unassembled WGS sequence"/>
</dbReference>
<organism evidence="2 3">
    <name type="scientific">Shimia thalassica</name>
    <dbReference type="NCBI Taxonomy" id="1715693"/>
    <lineage>
        <taxon>Bacteria</taxon>
        <taxon>Pseudomonadati</taxon>
        <taxon>Pseudomonadota</taxon>
        <taxon>Alphaproteobacteria</taxon>
        <taxon>Rhodobacterales</taxon>
        <taxon>Roseobacteraceae</taxon>
    </lineage>
</organism>
<proteinExistence type="predicted"/>
<sequence>MSETTPEFAAPRLQGPFEGTLLTGGNKTRFLREFGIYGVDGVALPDSDIGGQELSSFPAENPDIPTDVPEFEGPALFAGLVLEQFGHVLMNSLGRLWALDKLPSDVTLVFVPKRRPAARNYPFLRMILDMFGISNDFIITKGPMHFKTLYTASDLFGERYLGRGSVPFFDWLDQRLPAAGPVTKGRKVYLTRTGLGDKIGRFACEDHLEKQLAAQGYEIVAPEKLGLLPQIALYQDAEHLIFSESSALHLYGMVRRPGQTAAVIKRREELPVLIRTQMNDRAGTDVAEIHALRRIFWPPLRSDHLSISLLDFKKVHDQLAAANLVDLDAPWQAPSFDAEKKSMVAGLEPGEKLLNRQERRDWLRALRKARDGKAW</sequence>
<dbReference type="AlphaFoldDB" id="A0A0P1IF78"/>
<protein>
    <submittedName>
        <fullName evidence="2">Capsular polysaccharide biosynthesis protein</fullName>
    </submittedName>
</protein>
<accession>A0A0P1IF78</accession>
<dbReference type="Pfam" id="PF04577">
    <property type="entry name" value="Glyco_transf_61"/>
    <property type="match status" value="1"/>
</dbReference>
<evidence type="ECO:0000259" key="1">
    <source>
        <dbReference type="Pfam" id="PF04577"/>
    </source>
</evidence>
<dbReference type="InterPro" id="IPR049625">
    <property type="entry name" value="Glyco_transf_61_cat"/>
</dbReference>
<dbReference type="STRING" id="1715693.PH7735_01099"/>
<gene>
    <name evidence="2" type="ORF">PH7735_01099</name>
</gene>
<reference evidence="3" key="1">
    <citation type="submission" date="2015-09" db="EMBL/GenBank/DDBJ databases">
        <authorList>
            <person name="Rodrigo-Torres Lidia"/>
            <person name="Arahal R.David."/>
        </authorList>
    </citation>
    <scope>NUCLEOTIDE SEQUENCE [LARGE SCALE GENOMIC DNA]</scope>
    <source>
        <strain evidence="3">CECT 7735</strain>
    </source>
</reference>
<dbReference type="EMBL" id="CYTW01000001">
    <property type="protein sequence ID" value="CUJ89554.1"/>
    <property type="molecule type" value="Genomic_DNA"/>
</dbReference>
<dbReference type="GeneID" id="83880162"/>
<dbReference type="GO" id="GO:0016757">
    <property type="term" value="F:glycosyltransferase activity"/>
    <property type="evidence" value="ECO:0007669"/>
    <property type="project" value="InterPro"/>
</dbReference>
<keyword evidence="3" id="KW-1185">Reference proteome</keyword>
<evidence type="ECO:0000313" key="3">
    <source>
        <dbReference type="Proteomes" id="UP000051870"/>
    </source>
</evidence>
<name>A0A0P1IF78_9RHOB</name>
<dbReference type="RefSeq" id="WP_058310259.1">
    <property type="nucleotide sequence ID" value="NZ_CYTW01000001.1"/>
</dbReference>
<feature type="domain" description="Glycosyltransferase 61 catalytic" evidence="1">
    <location>
        <begin position="85"/>
        <end position="249"/>
    </location>
</feature>